<dbReference type="InterPro" id="IPR013783">
    <property type="entry name" value="Ig-like_fold"/>
</dbReference>
<accession>A0A3M6TP18</accession>
<dbReference type="OrthoDB" id="5972176at2759"/>
<dbReference type="Gene3D" id="2.60.40.10">
    <property type="entry name" value="Immunoglobulins"/>
    <property type="match status" value="2"/>
</dbReference>
<dbReference type="Proteomes" id="UP000275408">
    <property type="component" value="Unassembled WGS sequence"/>
</dbReference>
<dbReference type="AlphaFoldDB" id="A0A3M6TP18"/>
<keyword evidence="2" id="KW-1185">Reference proteome</keyword>
<evidence type="ECO:0000313" key="1">
    <source>
        <dbReference type="EMBL" id="RMX43153.1"/>
    </source>
</evidence>
<dbReference type="EMBL" id="RCHS01003242">
    <property type="protein sequence ID" value="RMX43153.1"/>
    <property type="molecule type" value="Genomic_DNA"/>
</dbReference>
<comment type="caution">
    <text evidence="1">The sequence shown here is derived from an EMBL/GenBank/DDBJ whole genome shotgun (WGS) entry which is preliminary data.</text>
</comment>
<organism evidence="1 2">
    <name type="scientific">Pocillopora damicornis</name>
    <name type="common">Cauliflower coral</name>
    <name type="synonym">Millepora damicornis</name>
    <dbReference type="NCBI Taxonomy" id="46731"/>
    <lineage>
        <taxon>Eukaryota</taxon>
        <taxon>Metazoa</taxon>
        <taxon>Cnidaria</taxon>
        <taxon>Anthozoa</taxon>
        <taxon>Hexacorallia</taxon>
        <taxon>Scleractinia</taxon>
        <taxon>Astrocoeniina</taxon>
        <taxon>Pocilloporidae</taxon>
        <taxon>Pocillopora</taxon>
    </lineage>
</organism>
<name>A0A3M6TP18_POCDA</name>
<sequence>MKAKPRLITDTRLPSKINEKMTLTIKGTELKLVTSVKLLGLEIDSELSFTSHLKKLCKKLSQRIDVLKKIRSCLPMKQRLLYYNTMIRSVLHYVSSIWTSCDKESLGLAFKLPKKSSEGYYDILPIDSSPEVCVGRTASLKTKIFGDISDITIQWEKNFEPLYENEHYQISPDATELYVFNALPIHSGEYRVSLFKKYPSMLLATAIFHLKVIDVHLDVLVESPFVIVRGGTAILKVKKSQEGDLQWRHHGEIVRGSEPHYTFVNPSKTELKIYNAGPEHAGIYEVFIRKRQCEIRKEIEVHILGGFITKLHHNGTLDESLQVDICKKDPRKSEGKSEGDAWRGDDRVFTLTDARSFNKHDIKPSAGIIFIFLHNEFGAMCPKKFKAIKIADNVIFKGNLITNTGVVKTADRPNVDELSCSD</sequence>
<protein>
    <submittedName>
        <fullName evidence="1">Uncharacterized protein</fullName>
    </submittedName>
</protein>
<feature type="non-terminal residue" evidence="1">
    <location>
        <position position="422"/>
    </location>
</feature>
<gene>
    <name evidence="1" type="ORF">pdam_00023972</name>
</gene>
<evidence type="ECO:0000313" key="2">
    <source>
        <dbReference type="Proteomes" id="UP000275408"/>
    </source>
</evidence>
<dbReference type="InterPro" id="IPR036179">
    <property type="entry name" value="Ig-like_dom_sf"/>
</dbReference>
<dbReference type="SUPFAM" id="SSF48726">
    <property type="entry name" value="Immunoglobulin"/>
    <property type="match status" value="2"/>
</dbReference>
<proteinExistence type="predicted"/>
<reference evidence="1 2" key="1">
    <citation type="journal article" date="2018" name="Sci. Rep.">
        <title>Comparative analysis of the Pocillopora damicornis genome highlights role of immune system in coral evolution.</title>
        <authorList>
            <person name="Cunning R."/>
            <person name="Bay R.A."/>
            <person name="Gillette P."/>
            <person name="Baker A.C."/>
            <person name="Traylor-Knowles N."/>
        </authorList>
    </citation>
    <scope>NUCLEOTIDE SEQUENCE [LARGE SCALE GENOMIC DNA]</scope>
    <source>
        <strain evidence="1">RSMAS</strain>
        <tissue evidence="1">Whole animal</tissue>
    </source>
</reference>